<organism evidence="2 3">
    <name type="scientific">Cytobacillus oceanisediminis</name>
    <dbReference type="NCBI Taxonomy" id="665099"/>
    <lineage>
        <taxon>Bacteria</taxon>
        <taxon>Bacillati</taxon>
        <taxon>Bacillota</taxon>
        <taxon>Bacilli</taxon>
        <taxon>Bacillales</taxon>
        <taxon>Bacillaceae</taxon>
        <taxon>Cytobacillus</taxon>
    </lineage>
</organism>
<reference evidence="2 3" key="1">
    <citation type="submission" date="2016-07" db="EMBL/GenBank/DDBJ databases">
        <title>Bacillus oceanisediminis whole genome.</title>
        <authorList>
            <person name="Pal Y."/>
            <person name="Verma A."/>
            <person name="Mual P."/>
            <person name="Srinivasan K."/>
        </authorList>
    </citation>
    <scope>NUCLEOTIDE SEQUENCE [LARGE SCALE GENOMIC DNA]</scope>
    <source>
        <strain evidence="2 3">Bhandara28</strain>
    </source>
</reference>
<comment type="caution">
    <text evidence="2">The sequence shown here is derived from an EMBL/GenBank/DDBJ whole genome shotgun (WGS) entry which is preliminary data.</text>
</comment>
<evidence type="ECO:0008006" key="4">
    <source>
        <dbReference type="Google" id="ProtNLM"/>
    </source>
</evidence>
<evidence type="ECO:0000313" key="3">
    <source>
        <dbReference type="Proteomes" id="UP000180194"/>
    </source>
</evidence>
<accession>A0ABX3CJM8</accession>
<evidence type="ECO:0000313" key="2">
    <source>
        <dbReference type="EMBL" id="OHX38860.1"/>
    </source>
</evidence>
<protein>
    <recommendedName>
        <fullName evidence="4">NERD domain-containing protein</fullName>
    </recommendedName>
</protein>
<evidence type="ECO:0000256" key="1">
    <source>
        <dbReference type="SAM" id="MobiDB-lite"/>
    </source>
</evidence>
<name>A0ABX3CJM8_9BACI</name>
<feature type="region of interest" description="Disordered" evidence="1">
    <location>
        <begin position="1"/>
        <end position="26"/>
    </location>
</feature>
<dbReference type="RefSeq" id="WP_071160444.1">
    <property type="nucleotide sequence ID" value="NZ_MBRJ01000079.1"/>
</dbReference>
<dbReference type="EMBL" id="MBRJ01000079">
    <property type="protein sequence ID" value="OHX38860.1"/>
    <property type="molecule type" value="Genomic_DNA"/>
</dbReference>
<gene>
    <name evidence="2" type="ORF">BBV17_04965</name>
</gene>
<dbReference type="Proteomes" id="UP000180194">
    <property type="component" value="Unassembled WGS sequence"/>
</dbReference>
<keyword evidence="3" id="KW-1185">Reference proteome</keyword>
<sequence>MGNKRKLKRKRHNNKRAKAGLRKNKTTAKKRYKSIRSIPDMIQPPNYIISESPVKNFSQEQINKLISSVATDSTQTYNNKLQELIDIIRPIEPSSLLAHFSMYFLTNSQNHYLPDAEHILHQYHIELLQALTLQVKMEERDYKRIPIPLPDEIDKIVDLLKEITSSYNLMRLKTASDSSEKEKNEYLIIEQMRNHTVAVRNWAYPIQVINIIKELFNSVEEDIYEKIGIRISSIVDMIINVQEEIVEQINDYHSKISSVISAKTIPEAIDKYLSAYPHIKSTKQDLLKLASKFPSKDSYINNVFLKHSQLFIANMFTFSLEDFIRLYPENISDVDNFELILDSLSIKFGELAEYRYDILLANPVWDQPLIKVSKNNYLLPIPSLIYEFGIKMMERVIKPYKDIHKKYINNRGYILENLIEQLFLKSFPEAKIFKGSVWKEQKTDEYENDLVIIIDSYAIVVEAKSGNINDAAKRGAIKTLTREVKELLIEPSIQANRFKSLLEKNLGSKLILKTRKGTENNIDLSNVQRVITLSVTLELFVFGSNKYELYKAGLIKEKDLIVPSMTVSDLEAVLDLLDTSSEKIHYLIRREQFEKNANYFGDEHDLLSFYLKTGFNIGDSEFKEDHQLFLSGESEELSPYFLSKYGINDYTIDVKKPRPRRTRWFQTIIDHLEQRKTPGWTTMAQTLLNLSFEDQMAFEKGVNKIKRNVLNTNFHKLTNIDNMVIMLIGPHQRKDVLIGIAYKGLNKDERNDLINVHTSDILEETGNTYATVIGFDVESQHNPYSFLGLLSKG</sequence>
<proteinExistence type="predicted"/>